<dbReference type="PROSITE" id="PS01187">
    <property type="entry name" value="EGF_CA"/>
    <property type="match status" value="3"/>
</dbReference>
<dbReference type="PANTHER" id="PTHR13802">
    <property type="entry name" value="MUCIN 4-RELATED"/>
    <property type="match status" value="1"/>
</dbReference>
<feature type="compositionally biased region" description="Basic and acidic residues" evidence="15">
    <location>
        <begin position="374"/>
        <end position="388"/>
    </location>
</feature>
<feature type="chain" id="PRO_5041920407" evidence="17">
    <location>
        <begin position="24"/>
        <end position="2849"/>
    </location>
</feature>
<dbReference type="CDD" id="cd00041">
    <property type="entry name" value="CUB"/>
    <property type="match status" value="3"/>
</dbReference>
<feature type="signal peptide" evidence="17">
    <location>
        <begin position="1"/>
        <end position="23"/>
    </location>
</feature>
<evidence type="ECO:0000313" key="23">
    <source>
        <dbReference type="EMBL" id="KAK0067419.1"/>
    </source>
</evidence>
<evidence type="ECO:0000256" key="8">
    <source>
        <dbReference type="ARBA" id="ARBA00022833"/>
    </source>
</evidence>
<feature type="domain" description="EGF-like" evidence="19">
    <location>
        <begin position="2264"/>
        <end position="2303"/>
    </location>
</feature>
<dbReference type="Gene3D" id="2.10.25.10">
    <property type="entry name" value="Laminin"/>
    <property type="match status" value="8"/>
</dbReference>
<feature type="domain" description="CUB" evidence="18">
    <location>
        <begin position="23"/>
        <end position="133"/>
    </location>
</feature>
<evidence type="ECO:0000259" key="20">
    <source>
        <dbReference type="PROSITE" id="PS50856"/>
    </source>
</evidence>
<dbReference type="InterPro" id="IPR009030">
    <property type="entry name" value="Growth_fac_rcpt_cys_sf"/>
</dbReference>
<keyword evidence="9 16" id="KW-1133">Transmembrane helix</keyword>
<keyword evidence="11 16" id="KW-0472">Membrane</keyword>
<evidence type="ECO:0000256" key="1">
    <source>
        <dbReference type="ARBA" id="ARBA00004370"/>
    </source>
</evidence>
<dbReference type="Pfam" id="PF00431">
    <property type="entry name" value="CUB"/>
    <property type="match status" value="3"/>
</dbReference>
<accession>A0AAD8C8A7</accession>
<feature type="domain" description="CUB" evidence="18">
    <location>
        <begin position="135"/>
        <end position="243"/>
    </location>
</feature>
<feature type="transmembrane region" description="Helical" evidence="16">
    <location>
        <begin position="2510"/>
        <end position="2534"/>
    </location>
</feature>
<dbReference type="CDD" id="cd00054">
    <property type="entry name" value="EGF_CA"/>
    <property type="match status" value="5"/>
</dbReference>
<dbReference type="InterPro" id="IPR018097">
    <property type="entry name" value="EGF_Ca-bd_CS"/>
</dbReference>
<dbReference type="PROSITE" id="PS01186">
    <property type="entry name" value="EGF_2"/>
    <property type="match status" value="6"/>
</dbReference>
<evidence type="ECO:0000256" key="11">
    <source>
        <dbReference type="ARBA" id="ARBA00023136"/>
    </source>
</evidence>
<keyword evidence="12 14" id="KW-1015">Disulfide bond</keyword>
<dbReference type="PANTHER" id="PTHR13802:SF52">
    <property type="entry name" value="MUCIN-4"/>
    <property type="match status" value="1"/>
</dbReference>
<dbReference type="GO" id="GO:0005509">
    <property type="term" value="F:calcium ion binding"/>
    <property type="evidence" value="ECO:0007669"/>
    <property type="project" value="InterPro"/>
</dbReference>
<dbReference type="InterPro" id="IPR035914">
    <property type="entry name" value="Sperma_CUB_dom_sf"/>
</dbReference>
<feature type="domain" description="EGF-like" evidence="19">
    <location>
        <begin position="1926"/>
        <end position="1965"/>
    </location>
</feature>
<feature type="compositionally biased region" description="Basic and acidic residues" evidence="15">
    <location>
        <begin position="622"/>
        <end position="647"/>
    </location>
</feature>
<evidence type="ECO:0000256" key="6">
    <source>
        <dbReference type="ARBA" id="ARBA00022737"/>
    </source>
</evidence>
<dbReference type="SMART" id="SM00216">
    <property type="entry name" value="VWD"/>
    <property type="match status" value="1"/>
</dbReference>
<dbReference type="SUPFAM" id="SSF49854">
    <property type="entry name" value="Spermadhesin, CUB domain"/>
    <property type="match status" value="3"/>
</dbReference>
<dbReference type="SMART" id="SM00723">
    <property type="entry name" value="AMOP"/>
    <property type="match status" value="1"/>
</dbReference>
<dbReference type="InterPro" id="IPR005533">
    <property type="entry name" value="AMOP_dom"/>
</dbReference>
<reference evidence="23" key="1">
    <citation type="journal article" date="2023" name="PLoS Negl. Trop. Dis.">
        <title>A genome sequence for Biomphalaria pfeifferi, the major vector snail for the human-infecting parasite Schistosoma mansoni.</title>
        <authorList>
            <person name="Bu L."/>
            <person name="Lu L."/>
            <person name="Laidemitt M.R."/>
            <person name="Zhang S.M."/>
            <person name="Mutuku M."/>
            <person name="Mkoji G."/>
            <person name="Steinauer M."/>
            <person name="Loker E.S."/>
        </authorList>
    </citation>
    <scope>NUCLEOTIDE SEQUENCE</scope>
    <source>
        <strain evidence="23">KasaAsao</strain>
    </source>
</reference>
<evidence type="ECO:0000259" key="21">
    <source>
        <dbReference type="PROSITE" id="PS51220"/>
    </source>
</evidence>
<feature type="region of interest" description="Disordered" evidence="15">
    <location>
        <begin position="354"/>
        <end position="714"/>
    </location>
</feature>
<feature type="compositionally biased region" description="Acidic residues" evidence="15">
    <location>
        <begin position="414"/>
        <end position="587"/>
    </location>
</feature>
<feature type="compositionally biased region" description="Acidic residues" evidence="15">
    <location>
        <begin position="398"/>
        <end position="407"/>
    </location>
</feature>
<dbReference type="Pfam" id="PF00094">
    <property type="entry name" value="VWD"/>
    <property type="match status" value="1"/>
</dbReference>
<feature type="domain" description="VWFD" evidence="22">
    <location>
        <begin position="1436"/>
        <end position="1636"/>
    </location>
</feature>
<keyword evidence="2 14" id="KW-0245">EGF-like domain</keyword>
<keyword evidence="8" id="KW-0862">Zinc</keyword>
<dbReference type="SMART" id="SM00181">
    <property type="entry name" value="EGF"/>
    <property type="match status" value="12"/>
</dbReference>
<feature type="domain" description="EGF-like" evidence="19">
    <location>
        <begin position="2133"/>
        <end position="2172"/>
    </location>
</feature>
<evidence type="ECO:0000259" key="22">
    <source>
        <dbReference type="PROSITE" id="PS51233"/>
    </source>
</evidence>
<keyword evidence="13" id="KW-0325">Glycoprotein</keyword>
<keyword evidence="6" id="KW-0677">Repeat</keyword>
<feature type="domain" description="EGF-like" evidence="19">
    <location>
        <begin position="2011"/>
        <end position="2048"/>
    </location>
</feature>
<keyword evidence="4 16" id="KW-0812">Transmembrane</keyword>
<evidence type="ECO:0000313" key="24">
    <source>
        <dbReference type="Proteomes" id="UP001233172"/>
    </source>
</evidence>
<evidence type="ECO:0000256" key="17">
    <source>
        <dbReference type="SAM" id="SignalP"/>
    </source>
</evidence>
<proteinExistence type="predicted"/>
<evidence type="ECO:0000256" key="7">
    <source>
        <dbReference type="ARBA" id="ARBA00022801"/>
    </source>
</evidence>
<dbReference type="Proteomes" id="UP001233172">
    <property type="component" value="Unassembled WGS sequence"/>
</dbReference>
<dbReference type="Pfam" id="PF12662">
    <property type="entry name" value="cEGF"/>
    <property type="match status" value="1"/>
</dbReference>
<dbReference type="FunFam" id="2.60.120.290:FF:000005">
    <property type="entry name" value="Procollagen C-endopeptidase enhancer 1"/>
    <property type="match status" value="2"/>
</dbReference>
<dbReference type="GO" id="GO:0006508">
    <property type="term" value="P:proteolysis"/>
    <property type="evidence" value="ECO:0007669"/>
    <property type="project" value="UniProtKB-KW"/>
</dbReference>
<feature type="domain" description="NIDO" evidence="21">
    <location>
        <begin position="1157"/>
        <end position="1303"/>
    </location>
</feature>
<feature type="compositionally biased region" description="Polar residues" evidence="15">
    <location>
        <begin position="2718"/>
        <end position="2727"/>
    </location>
</feature>
<feature type="disulfide bond" evidence="14">
    <location>
        <begin position="2274"/>
        <end position="2291"/>
    </location>
</feature>
<keyword evidence="5 17" id="KW-0732">Signal</keyword>
<dbReference type="InterPro" id="IPR001881">
    <property type="entry name" value="EGF-like_Ca-bd_dom"/>
</dbReference>
<feature type="domain" description="EGF-like" evidence="19">
    <location>
        <begin position="1884"/>
        <end position="1920"/>
    </location>
</feature>
<comment type="caution">
    <text evidence="14">Lacks conserved residue(s) required for the propagation of feature annotation.</text>
</comment>
<reference evidence="23" key="2">
    <citation type="submission" date="2023-04" db="EMBL/GenBank/DDBJ databases">
        <authorList>
            <person name="Bu L."/>
            <person name="Lu L."/>
            <person name="Laidemitt M.R."/>
            <person name="Zhang S.M."/>
            <person name="Mutuku M."/>
            <person name="Mkoji G."/>
            <person name="Steinauer M."/>
            <person name="Loker E.S."/>
        </authorList>
    </citation>
    <scope>NUCLEOTIDE SEQUENCE</scope>
    <source>
        <strain evidence="23">KasaAsao</strain>
        <tissue evidence="23">Whole Snail</tissue>
    </source>
</reference>
<dbReference type="GO" id="GO:0008237">
    <property type="term" value="F:metallopeptidase activity"/>
    <property type="evidence" value="ECO:0007669"/>
    <property type="project" value="UniProtKB-KW"/>
</dbReference>
<feature type="compositionally biased region" description="Polar residues" evidence="15">
    <location>
        <begin position="2700"/>
        <end position="2710"/>
    </location>
</feature>
<dbReference type="Pfam" id="PF06119">
    <property type="entry name" value="NIDO"/>
    <property type="match status" value="1"/>
</dbReference>
<comment type="caution">
    <text evidence="23">The sequence shown here is derived from an EMBL/GenBank/DDBJ whole genome shotgun (WGS) entry which is preliminary data.</text>
</comment>
<organism evidence="23 24">
    <name type="scientific">Biomphalaria pfeifferi</name>
    <name type="common">Bloodfluke planorb</name>
    <name type="synonym">Freshwater snail</name>
    <dbReference type="NCBI Taxonomy" id="112525"/>
    <lineage>
        <taxon>Eukaryota</taxon>
        <taxon>Metazoa</taxon>
        <taxon>Spiralia</taxon>
        <taxon>Lophotrochozoa</taxon>
        <taxon>Mollusca</taxon>
        <taxon>Gastropoda</taxon>
        <taxon>Heterobranchia</taxon>
        <taxon>Euthyneura</taxon>
        <taxon>Panpulmonata</taxon>
        <taxon>Hygrophila</taxon>
        <taxon>Lymnaeoidea</taxon>
        <taxon>Planorbidae</taxon>
        <taxon>Biomphalaria</taxon>
    </lineage>
</organism>
<dbReference type="SMART" id="SM00179">
    <property type="entry name" value="EGF_CA"/>
    <property type="match status" value="8"/>
</dbReference>
<dbReference type="Pfam" id="PF07645">
    <property type="entry name" value="EGF_CA"/>
    <property type="match status" value="6"/>
</dbReference>
<evidence type="ECO:0000256" key="13">
    <source>
        <dbReference type="ARBA" id="ARBA00023180"/>
    </source>
</evidence>
<dbReference type="FunFam" id="2.10.25.10:FF:000240">
    <property type="entry name" value="Vitamin K-dependent protein S"/>
    <property type="match status" value="1"/>
</dbReference>
<feature type="domain" description="EGF-like" evidence="19">
    <location>
        <begin position="2092"/>
        <end position="2132"/>
    </location>
</feature>
<evidence type="ECO:0000256" key="9">
    <source>
        <dbReference type="ARBA" id="ARBA00022989"/>
    </source>
</evidence>
<dbReference type="InterPro" id="IPR049883">
    <property type="entry name" value="NOTCH1_EGF-like"/>
</dbReference>
<dbReference type="InterPro" id="IPR026823">
    <property type="entry name" value="cEGF"/>
</dbReference>
<feature type="region of interest" description="Disordered" evidence="15">
    <location>
        <begin position="2809"/>
        <end position="2828"/>
    </location>
</feature>
<dbReference type="PROSITE" id="PS50856">
    <property type="entry name" value="AMOP"/>
    <property type="match status" value="1"/>
</dbReference>
<feature type="compositionally biased region" description="Acidic residues" evidence="15">
    <location>
        <begin position="594"/>
        <end position="618"/>
    </location>
</feature>
<dbReference type="InterPro" id="IPR003886">
    <property type="entry name" value="NIDO_dom"/>
</dbReference>
<evidence type="ECO:0000259" key="19">
    <source>
        <dbReference type="PROSITE" id="PS50026"/>
    </source>
</evidence>
<dbReference type="SMART" id="SM00539">
    <property type="entry name" value="NIDO"/>
    <property type="match status" value="1"/>
</dbReference>
<dbReference type="GO" id="GO:0007160">
    <property type="term" value="P:cell-matrix adhesion"/>
    <property type="evidence" value="ECO:0007669"/>
    <property type="project" value="InterPro"/>
</dbReference>
<evidence type="ECO:0000256" key="4">
    <source>
        <dbReference type="ARBA" id="ARBA00022692"/>
    </source>
</evidence>
<dbReference type="SMART" id="SM00042">
    <property type="entry name" value="CUB"/>
    <property type="match status" value="3"/>
</dbReference>
<evidence type="ECO:0000256" key="10">
    <source>
        <dbReference type="ARBA" id="ARBA00023049"/>
    </source>
</evidence>
<name>A0AAD8C8A7_BIOPF</name>
<feature type="domain" description="EGF-like" evidence="19">
    <location>
        <begin position="2173"/>
        <end position="2209"/>
    </location>
</feature>
<feature type="compositionally biased region" description="Acidic residues" evidence="15">
    <location>
        <begin position="357"/>
        <end position="369"/>
    </location>
</feature>
<dbReference type="PROSITE" id="PS51220">
    <property type="entry name" value="NIDO"/>
    <property type="match status" value="1"/>
</dbReference>
<evidence type="ECO:0000256" key="14">
    <source>
        <dbReference type="PROSITE-ProRule" id="PRU00076"/>
    </source>
</evidence>
<dbReference type="FunFam" id="2.60.120.290:FF:000003">
    <property type="entry name" value="Neuropilin"/>
    <property type="match status" value="1"/>
</dbReference>
<dbReference type="PROSITE" id="PS51233">
    <property type="entry name" value="VWFD"/>
    <property type="match status" value="1"/>
</dbReference>
<keyword evidence="10" id="KW-0482">Metalloprotease</keyword>
<evidence type="ECO:0000256" key="3">
    <source>
        <dbReference type="ARBA" id="ARBA00022670"/>
    </source>
</evidence>
<dbReference type="Pfam" id="PF23263">
    <property type="entry name" value="C8-3_MUC4"/>
    <property type="match status" value="1"/>
</dbReference>
<dbReference type="InterPro" id="IPR000859">
    <property type="entry name" value="CUB_dom"/>
</dbReference>
<dbReference type="EMBL" id="JASAOG010000007">
    <property type="protein sequence ID" value="KAK0067419.1"/>
    <property type="molecule type" value="Genomic_DNA"/>
</dbReference>
<evidence type="ECO:0000256" key="12">
    <source>
        <dbReference type="ARBA" id="ARBA00023157"/>
    </source>
</evidence>
<feature type="region of interest" description="Disordered" evidence="15">
    <location>
        <begin position="2692"/>
        <end position="2727"/>
    </location>
</feature>
<evidence type="ECO:0000259" key="18">
    <source>
        <dbReference type="PROSITE" id="PS01180"/>
    </source>
</evidence>
<dbReference type="InterPro" id="IPR001846">
    <property type="entry name" value="VWF_type-D"/>
</dbReference>
<gene>
    <name evidence="23" type="ORF">Bpfe_002926</name>
</gene>
<dbReference type="PROSITE" id="PS50026">
    <property type="entry name" value="EGF_3"/>
    <property type="match status" value="7"/>
</dbReference>
<dbReference type="InterPro" id="IPR056619">
    <property type="entry name" value="C8-3_MUC4"/>
</dbReference>
<dbReference type="SUPFAM" id="SSF57184">
    <property type="entry name" value="Growth factor receptor domain"/>
    <property type="match status" value="3"/>
</dbReference>
<dbReference type="InterPro" id="IPR000152">
    <property type="entry name" value="EGF-type_Asp/Asn_hydroxyl_site"/>
</dbReference>
<feature type="compositionally biased region" description="Acidic residues" evidence="15">
    <location>
        <begin position="683"/>
        <end position="696"/>
    </location>
</feature>
<evidence type="ECO:0000256" key="2">
    <source>
        <dbReference type="ARBA" id="ARBA00022536"/>
    </source>
</evidence>
<protein>
    <submittedName>
        <fullName evidence="23">Mucin-like protein</fullName>
    </submittedName>
</protein>
<feature type="domain" description="CUB" evidence="18">
    <location>
        <begin position="245"/>
        <end position="352"/>
    </location>
</feature>
<dbReference type="InterPro" id="IPR000742">
    <property type="entry name" value="EGF"/>
</dbReference>
<dbReference type="SUPFAM" id="SSF57196">
    <property type="entry name" value="EGF/Laminin"/>
    <property type="match status" value="3"/>
</dbReference>
<dbReference type="GO" id="GO:0016020">
    <property type="term" value="C:membrane"/>
    <property type="evidence" value="ECO:0007669"/>
    <property type="project" value="UniProtKB-SubCell"/>
</dbReference>
<dbReference type="PROSITE" id="PS00010">
    <property type="entry name" value="ASX_HYDROXYL"/>
    <property type="match status" value="6"/>
</dbReference>
<dbReference type="PROSITE" id="PS01180">
    <property type="entry name" value="CUB"/>
    <property type="match status" value="3"/>
</dbReference>
<sequence>MELSARLLWVFAQVLLVVLEALAGQGCPATCQGGIIQSPNYPHDYTNNLNLEWTLTSPPGQNILLNISDLLLECGYDYLEVFDGNDYGSTKIARYCTLDHQTIIASPGNILYITFTTDDSVTRSGFSLEYFCLDCNKNLTNPTGEISSPLYPDSYMGDASCSWHITAPQGQQILLNFTYINTECGYDYVTGYDGSSVEASQLFHECTLPDESVFLSSANQMLITFTSDSSTVFPGFLATYAFYTCGGVLKDPEGVFTSYNYPSNYYNNLNCEWTILAGEGFIIELTLDYVDTECHRDDVTVYNGSAKESGVLGRYCREYPVTIHTNSNVILVTFHTDSSVVAQGFHATYSSVKCASDDNDDGSKDDDDGYGGGKENKNDEGYGDVGKDDGDEYSVGNEDNDEDDDKEDDHYGDGFDDNNPDEDKDDDGYGAGDKDDDGYGAGDKDDDGYGDEDKDDDGYGDGDKDDDGYGDGDKDDDGYGVGDKDDDGYGVGDKDDDVYGAGDKDDDGYGVGDKDDDGYGAGDKDDDGYGAGDKDDDGYGAGDKDDDGYGAGDKDDDNYGVGDEDDDGYGAGDKDDDNYGVGDEDYDGYGAGDKDDDGYGAGDKDDDGYGAGDKDDDGYGAGDKDDDGHGAGKDDVNNDRYGDKENVDNADFVVVDDNDVGNYGNVIDDAESQSDTNFGSDSTDNDSNDDTDEDYDKDSYGTGEDNRKGDYGDVNNEWIESYKKRYVKVLYIYSFLSRVDIAAAPGRMYFAKHFIIISLCLNQLPHISAESVFRLFANPASKVKATQEAEEDIEDRFGKSRVATIEVSTAPFLRYTEPPEQIWSNNKHYVAPEVLFVLPTPLASSSSPPPGKEPADEDDLLLEEQLSDREGNEELIRALTNTKTILARDAANVLTTEEAEIGLAETQTQSSLEKHGRFRREVCSGDSGCGDLAVSIQLTLNGTLVHTDQFTTNLASAVKQRLTTILKAELGVVPNIHAIEDIKFMSNDTVQLDLTFDDNSSQACHSLQITSLLMSLAKSVAQLDAEDHLLVDSVMYSVSNPQVEDIASIPHRFQPAVCILCSYNHHRCVESSTKEWICQFFNEYFYPFGIQQSDQTMPRDVELASVQINIPYSLPFDNELYDTLWISINGLISFGHDNSSFSPKQLPVDTHSKLLAVYWSDLDLLSADKQAEIYYQIYNKSQLNQKILDQANSDVVQNIEGLKSYDATSVVVVTWVEVPAHGSTVERVSFQCVIITDGFTTFAQYRYTNGGMRFNPALARPVVVGWGDTNFDTQISSYYVFDTVLGNRKNSTVGFWFFKVGESENFNSKCQNWYLRNVNETINLHQWMNLLPPCPCHELIVTSSALWKKTSQGHCYDTVPNYGDVGLQCCYRDGGFFENRPHLAGSFQRYNALGTNLYGHALNDALPYSWCCEQSNMCEKYYQLRPISTCNSDSFQRALLFGDPHIITLDQSLFTFNGLGEYRLLEVVVSQENYFIMQGRTCRAQYLNGTFTSATVWCALVFRTTNGDKVSVELNTNKTSLIVYINEVDMSRRLLEEEQLFDVISNVIVAKDGEFLQVVTKDDISVRIRLMNKMLHFSVDLPHKYQQLTKGLLGNFSGNSEDDFLFPNGTVLSNHSEERLWFEYGKTWRVVDSIFPYSYGQNSSFVDTGFQPLFLDDHQVYIENASQVCNGTRSLPCLFDYMATGNVEVAVSSLNTLESHQIFVNVKDQRPLVFSKVQETLVKVGDKFSVTVFVQSYDGQNWTCISVSGSNYTVSRDNLSSCVVQGEVNNVLREVIQIALMSENGLMSTVVDIPLIICDCQNNGSCDFKIVKTFGAKFSPVAACVCGPGYTALSCEKDKDGCASRPCQTNCTDVPAYLEVITGLAYQCEECFDGYILNDNKTKYINECENNPCDPNAQCINSIGSYYCQCNNGFRLNESNKDICTDINECNENSHNCIQVCINTKGSFYCDCQSGFELRDGFNCTLVFDACSSFDLTDRKCDYGCRSVNNMPECFCKTGYSLTSDGLHCEDINECDERLCSQGCNNTIGSYRCSCYAGYTLVDHHTCEECPETKYGVGCLKTCNCKGRALSCDKVKGCICRSNWRGVSCEVDVDECVETLANCRPDQICQNTMGSFACLCHQGFKEVKGTCANIDECKDATLNLCQQICVDTPGSYVCKCKDGFTLDNTTCQDVDECELETSECQHRCINNVGGYSCGCFDGYTLKEDRRACFKVLELCKNEHLNCSHGCTLVNGTEVCFCNIGFRLADNLMDCIGDSTKRDVDNNECDDLTSCPGSHVQCQNLNDGLAECRCTSGYEKKFNETLCTDIDECFDPLLTHCNSTSQDCINMDGTFDCLCKAGYKLGSSRTCIANFRSYSLVLKLDYPYSLISENLLDSNTHEFMVIAKQLEQQLLSLYTGTKEAFLPPKIVKFVKGSLIADVLLRFDLNYSTNPTNDVAMYVHVIQSAKQFIVGNRTVPILDLAIDNQTVPNTDNYCDVYSVIKKACLTENTCEGDTGNLQCETNNDNKDLIIGLAVGLPLGGLLIGVLVGFILCNRRKRHRKPEEMSLVLTQRFPAEVREYVDAPRKYFIKPKSHVVNSDYNQLSFENDIKEDAYMRIPEDIPESLTQDTTFTVPETEVDYQEIPGHQTENEHLETYSSRADMEQPYHRISDVIQGLNVATTRLPNTHLDINCTDKENAEYSSYITDGHLEVSRKKSGGDKSSVNVSDNNPEVGRSDIAQSDTVSEVNTRHNQLRQVHSSGLEPEQPYQVISENIQSPNTDTSKMHTNPYINDGKLEVSRSQSDAKGYMNIPRHMPDVQATDKIIAEKLSDKDSDYQEIPGNKPEDDYQEIPGNWLGQSSWNNSNITFL</sequence>
<keyword evidence="3" id="KW-0645">Protease</keyword>
<keyword evidence="7" id="KW-0378">Hydrolase</keyword>
<evidence type="ECO:0000256" key="16">
    <source>
        <dbReference type="SAM" id="Phobius"/>
    </source>
</evidence>
<dbReference type="Gene3D" id="2.60.120.290">
    <property type="entry name" value="Spermadhesin, CUB domain"/>
    <property type="match status" value="3"/>
</dbReference>
<dbReference type="InterPro" id="IPR051495">
    <property type="entry name" value="Epithelial_Barrier/Signaling"/>
</dbReference>
<keyword evidence="24" id="KW-1185">Reference proteome</keyword>
<evidence type="ECO:0000256" key="15">
    <source>
        <dbReference type="SAM" id="MobiDB-lite"/>
    </source>
</evidence>
<comment type="subcellular location">
    <subcellularLocation>
        <location evidence="1">Membrane</location>
    </subcellularLocation>
</comment>
<feature type="domain" description="AMOP" evidence="20">
    <location>
        <begin position="1302"/>
        <end position="1425"/>
    </location>
</feature>
<dbReference type="FunFam" id="2.10.25.10:FF:000005">
    <property type="entry name" value="Fibrillin 2"/>
    <property type="match status" value="1"/>
</dbReference>
<evidence type="ECO:0000256" key="5">
    <source>
        <dbReference type="ARBA" id="ARBA00022729"/>
    </source>
</evidence>